<dbReference type="InterPro" id="IPR016186">
    <property type="entry name" value="C-type_lectin-like/link_sf"/>
</dbReference>
<dbReference type="SUPFAM" id="SSF56436">
    <property type="entry name" value="C-type lectin-like"/>
    <property type="match status" value="1"/>
</dbReference>
<reference evidence="3 4" key="1">
    <citation type="journal article" date="2018" name="Gigascience">
        <title>Genomes of trombidid mites reveal novel predicted allergens and laterally-transferred genes associated with secondary metabolism.</title>
        <authorList>
            <person name="Dong X."/>
            <person name="Chaisiri K."/>
            <person name="Xia D."/>
            <person name="Armstrong S.D."/>
            <person name="Fang Y."/>
            <person name="Donnelly M.J."/>
            <person name="Kadowaki T."/>
            <person name="McGarry J.W."/>
            <person name="Darby A.C."/>
            <person name="Makepeace B.L."/>
        </authorList>
    </citation>
    <scope>NUCLEOTIDE SEQUENCE [LARGE SCALE GENOMIC DNA]</scope>
    <source>
        <strain evidence="3">UoL-UT</strain>
    </source>
</reference>
<evidence type="ECO:0000259" key="2">
    <source>
        <dbReference type="PROSITE" id="PS50041"/>
    </source>
</evidence>
<dbReference type="Pfam" id="PF00059">
    <property type="entry name" value="Lectin_C"/>
    <property type="match status" value="1"/>
</dbReference>
<dbReference type="Gene3D" id="3.10.100.10">
    <property type="entry name" value="Mannose-Binding Protein A, subunit A"/>
    <property type="match status" value="1"/>
</dbReference>
<protein>
    <recommendedName>
        <fullName evidence="2">C-type lectin domain-containing protein</fullName>
    </recommendedName>
</protein>
<dbReference type="InterPro" id="IPR050111">
    <property type="entry name" value="C-type_lectin/snaclec_domain"/>
</dbReference>
<dbReference type="OrthoDB" id="8066719at2759"/>
<evidence type="ECO:0000313" key="3">
    <source>
        <dbReference type="EMBL" id="RWS23357.1"/>
    </source>
</evidence>
<dbReference type="SMART" id="SM00034">
    <property type="entry name" value="CLECT"/>
    <property type="match status" value="1"/>
</dbReference>
<evidence type="ECO:0000256" key="1">
    <source>
        <dbReference type="SAM" id="Coils"/>
    </source>
</evidence>
<dbReference type="EMBL" id="NCKV01006598">
    <property type="protein sequence ID" value="RWS23357.1"/>
    <property type="molecule type" value="Genomic_DNA"/>
</dbReference>
<dbReference type="Proteomes" id="UP000288716">
    <property type="component" value="Unassembled WGS sequence"/>
</dbReference>
<comment type="caution">
    <text evidence="3">The sequence shown here is derived from an EMBL/GenBank/DDBJ whole genome shotgun (WGS) entry which is preliminary data.</text>
</comment>
<keyword evidence="4" id="KW-1185">Reference proteome</keyword>
<feature type="coiled-coil region" evidence="1">
    <location>
        <begin position="24"/>
        <end position="51"/>
    </location>
</feature>
<gene>
    <name evidence="3" type="ORF">B4U80_13394</name>
</gene>
<dbReference type="PANTHER" id="PTHR22803">
    <property type="entry name" value="MANNOSE, PHOSPHOLIPASE, LECTIN RECEPTOR RELATED"/>
    <property type="match status" value="1"/>
</dbReference>
<dbReference type="VEuPathDB" id="VectorBase:LDEU008683"/>
<evidence type="ECO:0000313" key="4">
    <source>
        <dbReference type="Proteomes" id="UP000288716"/>
    </source>
</evidence>
<organism evidence="3 4">
    <name type="scientific">Leptotrombidium deliense</name>
    <dbReference type="NCBI Taxonomy" id="299467"/>
    <lineage>
        <taxon>Eukaryota</taxon>
        <taxon>Metazoa</taxon>
        <taxon>Ecdysozoa</taxon>
        <taxon>Arthropoda</taxon>
        <taxon>Chelicerata</taxon>
        <taxon>Arachnida</taxon>
        <taxon>Acari</taxon>
        <taxon>Acariformes</taxon>
        <taxon>Trombidiformes</taxon>
        <taxon>Prostigmata</taxon>
        <taxon>Anystina</taxon>
        <taxon>Parasitengona</taxon>
        <taxon>Trombiculoidea</taxon>
        <taxon>Trombiculidae</taxon>
        <taxon>Leptotrombidium</taxon>
    </lineage>
</organism>
<dbReference type="AlphaFoldDB" id="A0A443S751"/>
<dbReference type="CDD" id="cd00037">
    <property type="entry name" value="CLECT"/>
    <property type="match status" value="1"/>
</dbReference>
<accession>A0A443S751</accession>
<dbReference type="STRING" id="299467.A0A443S751"/>
<dbReference type="InterPro" id="IPR016187">
    <property type="entry name" value="CTDL_fold"/>
</dbReference>
<keyword evidence="1" id="KW-0175">Coiled coil</keyword>
<feature type="domain" description="C-type lectin" evidence="2">
    <location>
        <begin position="203"/>
        <end position="310"/>
    </location>
</feature>
<proteinExistence type="predicted"/>
<dbReference type="InterPro" id="IPR001304">
    <property type="entry name" value="C-type_lectin-like"/>
</dbReference>
<dbReference type="PROSITE" id="PS50041">
    <property type="entry name" value="C_TYPE_LECTIN_2"/>
    <property type="match status" value="1"/>
</dbReference>
<sequence length="370" mass="43193">MENGMITNDLESRVNKMKFDFPMRSEIEEDAKRLNESISSVKNVCSDLSNEVSKIHRDYVQKRDVENNFQKVKEELWREVLKLSDASKLSLTQLGEKTNDDLSKLISHMRSELSTLHTLLMLQIREYAPKSIVTQLQKETKSLYEKSKTLNNVIVNMENGFNEIENISSMFQRRTPHVKKVFIKTSEKEDVKNYISDSITKRYMFVTEKKTYFNALKLCEQRGGTLAIIESNEENQFIYENLLFAKTYWIGAIRKEKMENKFVFLTGKDVDYSHWSSSEPKQAQNLNCVNMKHGDWFVDDCNRKASFICQQYLNSSTDTNSQFESMYEKYASDILNVKSVVEKNSQKINLVIQTINNLMLQLSRITADKN</sequence>
<name>A0A443S751_9ACAR</name>